<dbReference type="InterPro" id="IPR001360">
    <property type="entry name" value="Glyco_hydro_1"/>
</dbReference>
<evidence type="ECO:0000313" key="4">
    <source>
        <dbReference type="Proteomes" id="UP001552299"/>
    </source>
</evidence>
<dbReference type="SUPFAM" id="SSF51445">
    <property type="entry name" value="(Trans)glycosidases"/>
    <property type="match status" value="1"/>
</dbReference>
<gene>
    <name evidence="3" type="ORF">M5K25_011083</name>
</gene>
<dbReference type="Proteomes" id="UP001552299">
    <property type="component" value="Unassembled WGS sequence"/>
</dbReference>
<sequence length="421" mass="47965">MTPQGKRRVQVERSIREISRCSAPADRSCVIWYLRSSSSKFRERRHLVGKPRRRQLKIPGGGALKEGSISTRFRHKKRRDKKQRSQECIWLLQKASRPTLPSGASSGTGFSSLNVFNKPDISSTTTKKEQYVASWNSTAIMSRSRIENLLQEIARLKLRVSRMERRKDLSPLAQNIAGIRPLGKYVPLVAYRSSIQAKSLRTNDGEDILDNQFFSFGNDVSEGPPHQSSTPPSIKFNFEEFEAPLPKSSSLPLYNEPVYDVYDDDIFVGVLDLDQPIYDDEESKLDVSLEPQVTLHHLDIPQVLQDEYGGWLSPKIIDDFKELADVCFKEFGDRDSYWTTMNELNINSFASLDYGLFPPRRCSHHYGTNCTGGHSTVEPYITVHNYIMAHSAVAELYRKKYPDRFSQPNPPPDGGQPDIFL</sequence>
<evidence type="ECO:0000256" key="1">
    <source>
        <dbReference type="ARBA" id="ARBA00010838"/>
    </source>
</evidence>
<evidence type="ECO:0000256" key="2">
    <source>
        <dbReference type="RuleBase" id="RU003690"/>
    </source>
</evidence>
<dbReference type="EMBL" id="JANQDX010000009">
    <property type="protein sequence ID" value="KAL0919017.1"/>
    <property type="molecule type" value="Genomic_DNA"/>
</dbReference>
<name>A0ABD0V8T2_DENTH</name>
<dbReference type="AlphaFoldDB" id="A0ABD0V8T2"/>
<organism evidence="3 4">
    <name type="scientific">Dendrobium thyrsiflorum</name>
    <name type="common">Pinecone-like raceme dendrobium</name>
    <name type="synonym">Orchid</name>
    <dbReference type="NCBI Taxonomy" id="117978"/>
    <lineage>
        <taxon>Eukaryota</taxon>
        <taxon>Viridiplantae</taxon>
        <taxon>Streptophyta</taxon>
        <taxon>Embryophyta</taxon>
        <taxon>Tracheophyta</taxon>
        <taxon>Spermatophyta</taxon>
        <taxon>Magnoliopsida</taxon>
        <taxon>Liliopsida</taxon>
        <taxon>Asparagales</taxon>
        <taxon>Orchidaceae</taxon>
        <taxon>Epidendroideae</taxon>
        <taxon>Malaxideae</taxon>
        <taxon>Dendrobiinae</taxon>
        <taxon>Dendrobium</taxon>
    </lineage>
</organism>
<reference evidence="3 4" key="1">
    <citation type="journal article" date="2024" name="Plant Biotechnol. J.">
        <title>Dendrobium thyrsiflorum genome and its molecular insights into genes involved in important horticultural traits.</title>
        <authorList>
            <person name="Chen B."/>
            <person name="Wang J.Y."/>
            <person name="Zheng P.J."/>
            <person name="Li K.L."/>
            <person name="Liang Y.M."/>
            <person name="Chen X.F."/>
            <person name="Zhang C."/>
            <person name="Zhao X."/>
            <person name="He X."/>
            <person name="Zhang G.Q."/>
            <person name="Liu Z.J."/>
            <person name="Xu Q."/>
        </authorList>
    </citation>
    <scope>NUCLEOTIDE SEQUENCE [LARGE SCALE GENOMIC DNA]</scope>
    <source>
        <strain evidence="3">GZMU011</strain>
    </source>
</reference>
<comment type="caution">
    <text evidence="3">The sequence shown here is derived from an EMBL/GenBank/DDBJ whole genome shotgun (WGS) entry which is preliminary data.</text>
</comment>
<dbReference type="PANTHER" id="PTHR10353:SF29">
    <property type="entry name" value="BETA-GLUCOSIDASE 11"/>
    <property type="match status" value="1"/>
</dbReference>
<dbReference type="Gene3D" id="3.20.20.80">
    <property type="entry name" value="Glycosidases"/>
    <property type="match status" value="1"/>
</dbReference>
<dbReference type="GO" id="GO:0008422">
    <property type="term" value="F:beta-glucosidase activity"/>
    <property type="evidence" value="ECO:0007669"/>
    <property type="project" value="UniProtKB-ARBA"/>
</dbReference>
<dbReference type="Pfam" id="PF00232">
    <property type="entry name" value="Glyco_hydro_1"/>
    <property type="match status" value="1"/>
</dbReference>
<protein>
    <submittedName>
        <fullName evidence="3">Uncharacterized protein</fullName>
    </submittedName>
</protein>
<keyword evidence="4" id="KW-1185">Reference proteome</keyword>
<accession>A0ABD0V8T2</accession>
<comment type="similarity">
    <text evidence="1 2">Belongs to the glycosyl hydrolase 1 family.</text>
</comment>
<proteinExistence type="inferred from homology"/>
<dbReference type="InterPro" id="IPR017853">
    <property type="entry name" value="GH"/>
</dbReference>
<dbReference type="PANTHER" id="PTHR10353">
    <property type="entry name" value="GLYCOSYL HYDROLASE"/>
    <property type="match status" value="1"/>
</dbReference>
<evidence type="ECO:0000313" key="3">
    <source>
        <dbReference type="EMBL" id="KAL0919017.1"/>
    </source>
</evidence>